<sequence length="73" mass="7941">MPGNVMMNSFDSGLAICRNGATVLPRQRVPNRQVHLEPPASAEMSVKDGIAVRVYARALWGEDYSDAAALVLR</sequence>
<dbReference type="Proteomes" id="UP000637267">
    <property type="component" value="Unassembled WGS sequence"/>
</dbReference>
<evidence type="ECO:0000313" key="1">
    <source>
        <dbReference type="EMBL" id="GGP19923.1"/>
    </source>
</evidence>
<accession>A0ABQ2P7B0</accession>
<keyword evidence="2" id="KW-1185">Reference proteome</keyword>
<reference evidence="2" key="1">
    <citation type="journal article" date="2019" name="Int. J. Syst. Evol. Microbiol.">
        <title>The Global Catalogue of Microorganisms (GCM) 10K type strain sequencing project: providing services to taxonomists for standard genome sequencing and annotation.</title>
        <authorList>
            <consortium name="The Broad Institute Genomics Platform"/>
            <consortium name="The Broad Institute Genome Sequencing Center for Infectious Disease"/>
            <person name="Wu L."/>
            <person name="Ma J."/>
        </authorList>
    </citation>
    <scope>NUCLEOTIDE SEQUENCE [LARGE SCALE GENOMIC DNA]</scope>
    <source>
        <strain evidence="2">CGMCC 1.8859</strain>
    </source>
</reference>
<evidence type="ECO:0000313" key="2">
    <source>
        <dbReference type="Proteomes" id="UP000637267"/>
    </source>
</evidence>
<comment type="caution">
    <text evidence="1">The sequence shown here is derived from an EMBL/GenBank/DDBJ whole genome shotgun (WGS) entry which is preliminary data.</text>
</comment>
<gene>
    <name evidence="1" type="ORF">GCM10010970_13020</name>
</gene>
<dbReference type="EMBL" id="BMLX01000001">
    <property type="protein sequence ID" value="GGP19923.1"/>
    <property type="molecule type" value="Genomic_DNA"/>
</dbReference>
<organism evidence="1 2">
    <name type="scientific">Silvimonas iriomotensis</name>
    <dbReference type="NCBI Taxonomy" id="449662"/>
    <lineage>
        <taxon>Bacteria</taxon>
        <taxon>Pseudomonadati</taxon>
        <taxon>Pseudomonadota</taxon>
        <taxon>Betaproteobacteria</taxon>
        <taxon>Neisseriales</taxon>
        <taxon>Chitinibacteraceae</taxon>
        <taxon>Silvimonas</taxon>
    </lineage>
</organism>
<proteinExistence type="predicted"/>
<name>A0ABQ2P7B0_9NEIS</name>
<protein>
    <submittedName>
        <fullName evidence="1">Uncharacterized protein</fullName>
    </submittedName>
</protein>